<dbReference type="EMBL" id="BAABFT010000001">
    <property type="protein sequence ID" value="GAA4309461.1"/>
    <property type="molecule type" value="Genomic_DNA"/>
</dbReference>
<accession>A0ABP8FRW8</accession>
<name>A0ABP8FRW8_9SPHI</name>
<gene>
    <name evidence="1" type="ORF">GCM10023149_03760</name>
</gene>
<evidence type="ECO:0000313" key="2">
    <source>
        <dbReference type="Proteomes" id="UP001500582"/>
    </source>
</evidence>
<sequence>MIAIVAISKNSYAQYSQDAIRFSQTLNGSTARIKAIGGAGTAIGGDLSSVSGNPAGLGFFTKSEISLTPEYDMQKTKATYLGSTMADKKNTGNLNNVAAVFYSRLNNSNADKTKGWLSVNFGLGYARTNDFYENVSYGANNNASSISDYYANRANNSADDLLGDWAYRQKLIDLYSVGANSSEYRSNVIAGGNNNVMQNGTITRTGSQSEFNLALGANYSNKLYIGGAIGIASIRYNSTTSFIENGDVSLLENGNDVNHNFTSVFTQDQYTKGTGVNLKLGMIYKPVEAVRLGFNFTSPTWYNMQDSYAERLDTRIIGSNTFQDGENYPLEYDFRTPLKVAGGLAVFIKQFGFISGDVEYVDYSSAKLMSNDSYNSTDDNNNIKSLYKGTVNAHVGAEARLSSFAYLRGGYGVQGNPNRGDFGSSIKTASGGIGFRSGPYSVDATYAHITGSQTIYPYEIGDASPASFLKKTNDNLYLTLSYRF</sequence>
<evidence type="ECO:0000313" key="1">
    <source>
        <dbReference type="EMBL" id="GAA4309461.1"/>
    </source>
</evidence>
<keyword evidence="2" id="KW-1185">Reference proteome</keyword>
<dbReference type="Proteomes" id="UP001500582">
    <property type="component" value="Unassembled WGS sequence"/>
</dbReference>
<reference evidence="2" key="1">
    <citation type="journal article" date="2019" name="Int. J. Syst. Evol. Microbiol.">
        <title>The Global Catalogue of Microorganisms (GCM) 10K type strain sequencing project: providing services to taxonomists for standard genome sequencing and annotation.</title>
        <authorList>
            <consortium name="The Broad Institute Genomics Platform"/>
            <consortium name="The Broad Institute Genome Sequencing Center for Infectious Disease"/>
            <person name="Wu L."/>
            <person name="Ma J."/>
        </authorList>
    </citation>
    <scope>NUCLEOTIDE SEQUENCE [LARGE SCALE GENOMIC DNA]</scope>
    <source>
        <strain evidence="2">JCM 17705</strain>
    </source>
</reference>
<proteinExistence type="predicted"/>
<organism evidence="1 2">
    <name type="scientific">Mucilaginibacter gynuensis</name>
    <dbReference type="NCBI Taxonomy" id="1302236"/>
    <lineage>
        <taxon>Bacteria</taxon>
        <taxon>Pseudomonadati</taxon>
        <taxon>Bacteroidota</taxon>
        <taxon>Sphingobacteriia</taxon>
        <taxon>Sphingobacteriales</taxon>
        <taxon>Sphingobacteriaceae</taxon>
        <taxon>Mucilaginibacter</taxon>
    </lineage>
</organism>
<dbReference type="SUPFAM" id="SSF56935">
    <property type="entry name" value="Porins"/>
    <property type="match status" value="1"/>
</dbReference>
<dbReference type="Gene3D" id="2.40.160.60">
    <property type="entry name" value="Outer membrane protein transport protein (OMPP1/FadL/TodX)"/>
    <property type="match status" value="1"/>
</dbReference>
<comment type="caution">
    <text evidence="1">The sequence shown here is derived from an EMBL/GenBank/DDBJ whole genome shotgun (WGS) entry which is preliminary data.</text>
</comment>
<protein>
    <submittedName>
        <fullName evidence="1">Outer membrane protein transport protein</fullName>
    </submittedName>
</protein>